<dbReference type="AlphaFoldDB" id="A0A9D9DTR0"/>
<reference evidence="1" key="2">
    <citation type="journal article" date="2021" name="PeerJ">
        <title>Extensive microbial diversity within the chicken gut microbiome revealed by metagenomics and culture.</title>
        <authorList>
            <person name="Gilroy R."/>
            <person name="Ravi A."/>
            <person name="Getino M."/>
            <person name="Pursley I."/>
            <person name="Horton D.L."/>
            <person name="Alikhan N.F."/>
            <person name="Baker D."/>
            <person name="Gharbi K."/>
            <person name="Hall N."/>
            <person name="Watson M."/>
            <person name="Adriaenssens E.M."/>
            <person name="Foster-Nyarko E."/>
            <person name="Jarju S."/>
            <person name="Secka A."/>
            <person name="Antonio M."/>
            <person name="Oren A."/>
            <person name="Chaudhuri R.R."/>
            <person name="La Ragione R."/>
            <person name="Hildebrand F."/>
            <person name="Pallen M.J."/>
        </authorList>
    </citation>
    <scope>NUCLEOTIDE SEQUENCE</scope>
    <source>
        <strain evidence="1">2889</strain>
    </source>
</reference>
<dbReference type="Proteomes" id="UP000823612">
    <property type="component" value="Unassembled WGS sequence"/>
</dbReference>
<sequence>MNLDIRNLVYELLPPHKRKPVRLAWLTSLLAPLTSLWDEFHAWRADMRVQARTMGQRAVLEGYLKRKYSLGLAFRIETFSDSMLWIPLLGESDEMMPSFPLLAESSMGIPFVELPLSDENLGRFDGVDFIVYLPSGANKTVIAAEIDRYKPALTTYRIEQQ</sequence>
<organism evidence="1 2">
    <name type="scientific">Candidatus Pullibacteroides excrementavium</name>
    <dbReference type="NCBI Taxonomy" id="2840905"/>
    <lineage>
        <taxon>Bacteria</taxon>
        <taxon>Pseudomonadati</taxon>
        <taxon>Bacteroidota</taxon>
        <taxon>Bacteroidia</taxon>
        <taxon>Bacteroidales</taxon>
        <taxon>Candidatus Pullibacteroides</taxon>
    </lineage>
</organism>
<evidence type="ECO:0000313" key="1">
    <source>
        <dbReference type="EMBL" id="MBO8433368.1"/>
    </source>
</evidence>
<dbReference type="EMBL" id="JADIMZ010000130">
    <property type="protein sequence ID" value="MBO8433368.1"/>
    <property type="molecule type" value="Genomic_DNA"/>
</dbReference>
<accession>A0A9D9DTR0</accession>
<proteinExistence type="predicted"/>
<name>A0A9D9DTR0_9BACT</name>
<comment type="caution">
    <text evidence="1">The sequence shown here is derived from an EMBL/GenBank/DDBJ whole genome shotgun (WGS) entry which is preliminary data.</text>
</comment>
<gene>
    <name evidence="1" type="ORF">IAB08_08780</name>
</gene>
<protein>
    <submittedName>
        <fullName evidence="1">Uncharacterized protein</fullName>
    </submittedName>
</protein>
<evidence type="ECO:0000313" key="2">
    <source>
        <dbReference type="Proteomes" id="UP000823612"/>
    </source>
</evidence>
<reference evidence="1" key="1">
    <citation type="submission" date="2020-10" db="EMBL/GenBank/DDBJ databases">
        <authorList>
            <person name="Gilroy R."/>
        </authorList>
    </citation>
    <scope>NUCLEOTIDE SEQUENCE</scope>
    <source>
        <strain evidence="1">2889</strain>
    </source>
</reference>